<proteinExistence type="predicted"/>
<evidence type="ECO:0000256" key="1">
    <source>
        <dbReference type="SAM" id="SignalP"/>
    </source>
</evidence>
<gene>
    <name evidence="2" type="ORF">WG900_01240</name>
</gene>
<dbReference type="RefSeq" id="WP_339964102.1">
    <property type="nucleotide sequence ID" value="NZ_JBBHJY010000001.1"/>
</dbReference>
<organism evidence="2 3">
    <name type="scientific">Novosphingobium aquae</name>
    <dbReference type="NCBI Taxonomy" id="3133435"/>
    <lineage>
        <taxon>Bacteria</taxon>
        <taxon>Pseudomonadati</taxon>
        <taxon>Pseudomonadota</taxon>
        <taxon>Alphaproteobacteria</taxon>
        <taxon>Sphingomonadales</taxon>
        <taxon>Sphingomonadaceae</taxon>
        <taxon>Novosphingobium</taxon>
    </lineage>
</organism>
<name>A0ABU8S3K9_9SPHN</name>
<reference evidence="2 3" key="1">
    <citation type="submission" date="2024-03" db="EMBL/GenBank/DDBJ databases">
        <authorList>
            <person name="Jo J.-H."/>
        </authorList>
    </citation>
    <scope>NUCLEOTIDE SEQUENCE [LARGE SCALE GENOMIC DNA]</scope>
    <source>
        <strain evidence="2 3">AS3R-12</strain>
    </source>
</reference>
<keyword evidence="3" id="KW-1185">Reference proteome</keyword>
<protein>
    <recommendedName>
        <fullName evidence="4">Thioredoxin</fullName>
    </recommendedName>
</protein>
<feature type="signal peptide" evidence="1">
    <location>
        <begin position="1"/>
        <end position="18"/>
    </location>
</feature>
<keyword evidence="1" id="KW-0732">Signal</keyword>
<dbReference type="EMBL" id="JBBHJY010000001">
    <property type="protein sequence ID" value="MEJ6008537.1"/>
    <property type="molecule type" value="Genomic_DNA"/>
</dbReference>
<evidence type="ECO:0008006" key="4">
    <source>
        <dbReference type="Google" id="ProtNLM"/>
    </source>
</evidence>
<accession>A0ABU8S3K9</accession>
<feature type="chain" id="PRO_5047024564" description="Thioredoxin" evidence="1">
    <location>
        <begin position="19"/>
        <end position="133"/>
    </location>
</feature>
<evidence type="ECO:0000313" key="2">
    <source>
        <dbReference type="EMBL" id="MEJ6008537.1"/>
    </source>
</evidence>
<sequence length="133" mass="13968">MAARAIMALGLLIGLAGAAPPSPLPADALVIFGSRYCAPCVAELKELPRISQWRGTRPLVVAWIDKEPPPAIGTFPATRAVEWREARRMLMASSAGASLAVPPVVATNALGKVCGSTRKPLTRALVRDLVKGC</sequence>
<dbReference type="Proteomes" id="UP001379235">
    <property type="component" value="Unassembled WGS sequence"/>
</dbReference>
<evidence type="ECO:0000313" key="3">
    <source>
        <dbReference type="Proteomes" id="UP001379235"/>
    </source>
</evidence>
<comment type="caution">
    <text evidence="2">The sequence shown here is derived from an EMBL/GenBank/DDBJ whole genome shotgun (WGS) entry which is preliminary data.</text>
</comment>